<reference evidence="2" key="1">
    <citation type="journal article" date="2022" name="New Phytol.">
        <title>Evolutionary transition to the ectomycorrhizal habit in the genomes of a hyperdiverse lineage of mushroom-forming fungi.</title>
        <authorList>
            <person name="Looney B."/>
            <person name="Miyauchi S."/>
            <person name="Morin E."/>
            <person name="Drula E."/>
            <person name="Courty P.E."/>
            <person name="Kohler A."/>
            <person name="Kuo A."/>
            <person name="LaButti K."/>
            <person name="Pangilinan J."/>
            <person name="Lipzen A."/>
            <person name="Riley R."/>
            <person name="Andreopoulos W."/>
            <person name="He G."/>
            <person name="Johnson J."/>
            <person name="Nolan M."/>
            <person name="Tritt A."/>
            <person name="Barry K.W."/>
            <person name="Grigoriev I.V."/>
            <person name="Nagy L.G."/>
            <person name="Hibbett D."/>
            <person name="Henrissat B."/>
            <person name="Matheny P.B."/>
            <person name="Labbe J."/>
            <person name="Martin F.M."/>
        </authorList>
    </citation>
    <scope>NUCLEOTIDE SEQUENCE</scope>
    <source>
        <strain evidence="2">BPL690</strain>
    </source>
</reference>
<keyword evidence="1" id="KW-0812">Transmembrane</keyword>
<evidence type="ECO:0000256" key="1">
    <source>
        <dbReference type="SAM" id="Phobius"/>
    </source>
</evidence>
<proteinExistence type="predicted"/>
<comment type="caution">
    <text evidence="2">The sequence shown here is derived from an EMBL/GenBank/DDBJ whole genome shotgun (WGS) entry which is preliminary data.</text>
</comment>
<accession>A0AAD4QL96</accession>
<feature type="transmembrane region" description="Helical" evidence="1">
    <location>
        <begin position="59"/>
        <end position="83"/>
    </location>
</feature>
<dbReference type="AlphaFoldDB" id="A0AAD4QL96"/>
<evidence type="ECO:0000313" key="2">
    <source>
        <dbReference type="EMBL" id="KAI0298734.1"/>
    </source>
</evidence>
<protein>
    <submittedName>
        <fullName evidence="2">Uncharacterized protein</fullName>
    </submittedName>
</protein>
<keyword evidence="1" id="KW-1133">Transmembrane helix</keyword>
<keyword evidence="3" id="KW-1185">Reference proteome</keyword>
<gene>
    <name evidence="2" type="ORF">B0F90DRAFT_1818595</name>
</gene>
<keyword evidence="1" id="KW-0472">Membrane</keyword>
<organism evidence="2 3">
    <name type="scientific">Multifurca ochricompacta</name>
    <dbReference type="NCBI Taxonomy" id="376703"/>
    <lineage>
        <taxon>Eukaryota</taxon>
        <taxon>Fungi</taxon>
        <taxon>Dikarya</taxon>
        <taxon>Basidiomycota</taxon>
        <taxon>Agaricomycotina</taxon>
        <taxon>Agaricomycetes</taxon>
        <taxon>Russulales</taxon>
        <taxon>Russulaceae</taxon>
        <taxon>Multifurca</taxon>
    </lineage>
</organism>
<name>A0AAD4QL96_9AGAM</name>
<sequence length="155" mass="16586">MNLVIRYAPQDGWAFRGLFSRSILMAPTFLGINDPITGDRPTPDDNISASTPRASTVPVAKIVCGAVGGAVALAVMLAFIYVIRVKRRVERLRRSTNVLGPELAPTPQPREIASINVIVSQITLVPKAGFDATADGLATNARSKRTPDISYLSAI</sequence>
<evidence type="ECO:0000313" key="3">
    <source>
        <dbReference type="Proteomes" id="UP001203297"/>
    </source>
</evidence>
<dbReference type="EMBL" id="WTXG01000027">
    <property type="protein sequence ID" value="KAI0298734.1"/>
    <property type="molecule type" value="Genomic_DNA"/>
</dbReference>
<dbReference type="Proteomes" id="UP001203297">
    <property type="component" value="Unassembled WGS sequence"/>
</dbReference>